<evidence type="ECO:0000256" key="6">
    <source>
        <dbReference type="ARBA" id="ARBA00022842"/>
    </source>
</evidence>
<evidence type="ECO:0000256" key="3">
    <source>
        <dbReference type="ARBA" id="ARBA00022723"/>
    </source>
</evidence>
<evidence type="ECO:0000313" key="13">
    <source>
        <dbReference type="EMBL" id="MBM7838413.1"/>
    </source>
</evidence>
<comment type="cofactor">
    <cofactor evidence="2">
        <name>Mg(2+)</name>
        <dbReference type="ChEBI" id="CHEBI:18420"/>
    </cofactor>
</comment>
<evidence type="ECO:0000256" key="5">
    <source>
        <dbReference type="ARBA" id="ARBA00022801"/>
    </source>
</evidence>
<dbReference type="InterPro" id="IPR050299">
    <property type="entry name" value="YjjX_NTPase"/>
</dbReference>
<evidence type="ECO:0000256" key="7">
    <source>
        <dbReference type="ARBA" id="ARBA00023080"/>
    </source>
</evidence>
<dbReference type="InterPro" id="IPR026533">
    <property type="entry name" value="NTPase/PRRC1"/>
</dbReference>
<evidence type="ECO:0000259" key="12">
    <source>
        <dbReference type="Pfam" id="PF01931"/>
    </source>
</evidence>
<accession>A0ABS2SSC3</accession>
<keyword evidence="6" id="KW-0460">Magnesium</keyword>
<evidence type="ECO:0000256" key="11">
    <source>
        <dbReference type="ARBA" id="ARBA00048781"/>
    </source>
</evidence>
<keyword evidence="4" id="KW-0547">Nucleotide-binding</keyword>
<evidence type="ECO:0000256" key="4">
    <source>
        <dbReference type="ARBA" id="ARBA00022741"/>
    </source>
</evidence>
<comment type="caution">
    <text evidence="13">The sequence shown here is derived from an EMBL/GenBank/DDBJ whole genome shotgun (WGS) entry which is preliminary data.</text>
</comment>
<comment type="catalytic activity">
    <reaction evidence="10">
        <text>ITP + H2O = IDP + phosphate + H(+)</text>
        <dbReference type="Rhea" id="RHEA:28330"/>
        <dbReference type="ChEBI" id="CHEBI:15377"/>
        <dbReference type="ChEBI" id="CHEBI:15378"/>
        <dbReference type="ChEBI" id="CHEBI:43474"/>
        <dbReference type="ChEBI" id="CHEBI:58280"/>
        <dbReference type="ChEBI" id="CHEBI:61402"/>
        <dbReference type="EC" id="3.6.1.73"/>
    </reaction>
</comment>
<dbReference type="PANTHER" id="PTHR34699">
    <property type="match status" value="1"/>
</dbReference>
<proteinExistence type="predicted"/>
<dbReference type="SUPFAM" id="SSF52972">
    <property type="entry name" value="ITPase-like"/>
    <property type="match status" value="1"/>
</dbReference>
<dbReference type="PANTHER" id="PTHR34699:SF2">
    <property type="entry name" value="NON-CANONICAL PURINE NTP PHOSPHATASE_PRRC1 DOMAIN-CONTAINING PROTEIN"/>
    <property type="match status" value="1"/>
</dbReference>
<dbReference type="Proteomes" id="UP001179280">
    <property type="component" value="Unassembled WGS sequence"/>
</dbReference>
<keyword evidence="14" id="KW-1185">Reference proteome</keyword>
<dbReference type="Pfam" id="PF01931">
    <property type="entry name" value="NTPase_I-T"/>
    <property type="match status" value="1"/>
</dbReference>
<organism evidence="13 14">
    <name type="scientific">Shouchella xiaoxiensis</name>
    <dbReference type="NCBI Taxonomy" id="766895"/>
    <lineage>
        <taxon>Bacteria</taxon>
        <taxon>Bacillati</taxon>
        <taxon>Bacillota</taxon>
        <taxon>Bacilli</taxon>
        <taxon>Bacillales</taxon>
        <taxon>Bacillaceae</taxon>
        <taxon>Shouchella</taxon>
    </lineage>
</organism>
<dbReference type="EC" id="3.6.1.73" evidence="9"/>
<keyword evidence="3" id="KW-0479">Metal-binding</keyword>
<evidence type="ECO:0000256" key="2">
    <source>
        <dbReference type="ARBA" id="ARBA00001946"/>
    </source>
</evidence>
<name>A0ABS2SSC3_9BACI</name>
<evidence type="ECO:0000256" key="8">
    <source>
        <dbReference type="ARBA" id="ARBA00023211"/>
    </source>
</evidence>
<evidence type="ECO:0000313" key="14">
    <source>
        <dbReference type="Proteomes" id="UP001179280"/>
    </source>
</evidence>
<keyword evidence="5" id="KW-0378">Hydrolase</keyword>
<sequence length="158" mass="17050">MGSKNPAKVHAVQEVLIKEPFEVHSVDVPSLVSAQPFSDEETVTGAINRAKQALASADAAFSIGLEGGVYRQNGHLYLCNWGALVTPEQAIYTAGGLRMQLPTYMVEKLEQGYELSAALAANASQQEGAVGVLTNGRISRKEMFTHIVRACYGQYLVH</sequence>
<evidence type="ECO:0000256" key="9">
    <source>
        <dbReference type="ARBA" id="ARBA00038901"/>
    </source>
</evidence>
<keyword evidence="8" id="KW-0464">Manganese</keyword>
<gene>
    <name evidence="13" type="ORF">JOC54_001669</name>
</gene>
<evidence type="ECO:0000256" key="1">
    <source>
        <dbReference type="ARBA" id="ARBA00001936"/>
    </source>
</evidence>
<dbReference type="InterPro" id="IPR029001">
    <property type="entry name" value="ITPase-like_fam"/>
</dbReference>
<comment type="cofactor">
    <cofactor evidence="1">
        <name>Mn(2+)</name>
        <dbReference type="ChEBI" id="CHEBI:29035"/>
    </cofactor>
</comment>
<evidence type="ECO:0000256" key="10">
    <source>
        <dbReference type="ARBA" id="ARBA00048174"/>
    </source>
</evidence>
<reference evidence="13" key="1">
    <citation type="submission" date="2021-01" db="EMBL/GenBank/DDBJ databases">
        <title>Genomic Encyclopedia of Type Strains, Phase IV (KMG-IV): sequencing the most valuable type-strain genomes for metagenomic binning, comparative biology and taxonomic classification.</title>
        <authorList>
            <person name="Goeker M."/>
        </authorList>
    </citation>
    <scope>NUCLEOTIDE SEQUENCE</scope>
    <source>
        <strain evidence="13">DSM 21943</strain>
    </source>
</reference>
<dbReference type="EMBL" id="JAFBCV010000004">
    <property type="protein sequence ID" value="MBM7838413.1"/>
    <property type="molecule type" value="Genomic_DNA"/>
</dbReference>
<comment type="catalytic activity">
    <reaction evidence="11">
        <text>XTP + H2O = XDP + phosphate + H(+)</text>
        <dbReference type="Rhea" id="RHEA:28406"/>
        <dbReference type="ChEBI" id="CHEBI:15377"/>
        <dbReference type="ChEBI" id="CHEBI:15378"/>
        <dbReference type="ChEBI" id="CHEBI:43474"/>
        <dbReference type="ChEBI" id="CHEBI:59884"/>
        <dbReference type="ChEBI" id="CHEBI:61314"/>
        <dbReference type="EC" id="3.6.1.73"/>
    </reaction>
</comment>
<feature type="domain" description="Non-canonical purine NTP phosphatase/PRRC1" evidence="12">
    <location>
        <begin position="2"/>
        <end position="148"/>
    </location>
</feature>
<keyword evidence="7" id="KW-0546">Nucleotide metabolism</keyword>
<dbReference type="Gene3D" id="3.90.950.10">
    <property type="match status" value="1"/>
</dbReference>
<protein>
    <recommendedName>
        <fullName evidence="9">inosine/xanthosine triphosphatase</fullName>
        <ecNumber evidence="9">3.6.1.73</ecNumber>
    </recommendedName>
</protein>